<keyword evidence="2" id="KW-1185">Reference proteome</keyword>
<sequence>MGKIQIKRIYAPLAPDDGCRVLVDRLWPRGVSRQAAALDLWLKDIAPSPDLRGWFAHDPARFDAFRQKYRDELTHNTEVVGQLLALAKRQDITLLYAARDPVVNHAAVLAEFLAGVR</sequence>
<organism evidence="1 2">
    <name type="scientific">Novosphingobium pituita</name>
    <dbReference type="NCBI Taxonomy" id="3056842"/>
    <lineage>
        <taxon>Bacteria</taxon>
        <taxon>Pseudomonadati</taxon>
        <taxon>Pseudomonadota</taxon>
        <taxon>Alphaproteobacteria</taxon>
        <taxon>Sphingomonadales</taxon>
        <taxon>Sphingomonadaceae</taxon>
        <taxon>Novosphingobium</taxon>
    </lineage>
</organism>
<comment type="caution">
    <text evidence="1">The sequence shown here is derived from an EMBL/GenBank/DDBJ whole genome shotgun (WGS) entry which is preliminary data.</text>
</comment>
<protein>
    <submittedName>
        <fullName evidence="1">DUF488 domain-containing protein</fullName>
    </submittedName>
</protein>
<dbReference type="PANTHER" id="PTHR36849">
    <property type="entry name" value="CYTOPLASMIC PROTEIN-RELATED"/>
    <property type="match status" value="1"/>
</dbReference>
<dbReference type="Proteomes" id="UP001187221">
    <property type="component" value="Unassembled WGS sequence"/>
</dbReference>
<gene>
    <name evidence="1" type="ORF">NUTIK01_33520</name>
</gene>
<name>A0ABQ6PBH9_9SPHN</name>
<dbReference type="EMBL" id="BTFW01000003">
    <property type="protein sequence ID" value="GMM62575.1"/>
    <property type="molecule type" value="Genomic_DNA"/>
</dbReference>
<accession>A0ABQ6PBH9</accession>
<dbReference type="Pfam" id="PF22752">
    <property type="entry name" value="DUF488-N3i"/>
    <property type="match status" value="1"/>
</dbReference>
<dbReference type="PANTHER" id="PTHR36849:SF1">
    <property type="entry name" value="CYTOPLASMIC PROTEIN"/>
    <property type="match status" value="1"/>
</dbReference>
<evidence type="ECO:0000313" key="2">
    <source>
        <dbReference type="Proteomes" id="UP001187221"/>
    </source>
</evidence>
<dbReference type="InterPro" id="IPR052552">
    <property type="entry name" value="YeaO-like"/>
</dbReference>
<evidence type="ECO:0000313" key="1">
    <source>
        <dbReference type="EMBL" id="GMM62575.1"/>
    </source>
</evidence>
<reference evidence="1 2" key="1">
    <citation type="submission" date="2023-06" db="EMBL/GenBank/DDBJ databases">
        <title>Draft genome sequence of Novosphingobium sp. strain IK01.</title>
        <authorList>
            <person name="Hatamoto M."/>
            <person name="Ikarashi T."/>
            <person name="Yamaguchi T."/>
        </authorList>
    </citation>
    <scope>NUCLEOTIDE SEQUENCE [LARGE SCALE GENOMIC DNA]</scope>
    <source>
        <strain evidence="1 2">IK01</strain>
    </source>
</reference>
<proteinExistence type="predicted"/>
<dbReference type="RefSeq" id="WP_021318864.1">
    <property type="nucleotide sequence ID" value="NZ_BTFW01000003.1"/>
</dbReference>